<dbReference type="PROSITE" id="PS00409">
    <property type="entry name" value="PROKAR_NTER_METHYL"/>
    <property type="match status" value="1"/>
</dbReference>
<evidence type="ECO:0000259" key="12">
    <source>
        <dbReference type="Pfam" id="PF12019"/>
    </source>
</evidence>
<dbReference type="STRING" id="375760.SAMN04488073_3248"/>
<keyword evidence="14" id="KW-1185">Reference proteome</keyword>
<evidence type="ECO:0000256" key="1">
    <source>
        <dbReference type="ARBA" id="ARBA00004377"/>
    </source>
</evidence>
<evidence type="ECO:0000256" key="11">
    <source>
        <dbReference type="SAM" id="Phobius"/>
    </source>
</evidence>
<evidence type="ECO:0000256" key="9">
    <source>
        <dbReference type="ARBA" id="ARBA00025772"/>
    </source>
</evidence>
<dbReference type="AlphaFoldDB" id="A0A1I6HZT7"/>
<dbReference type="EMBL" id="FOYV01000004">
    <property type="protein sequence ID" value="SFR59975.1"/>
    <property type="molecule type" value="Genomic_DNA"/>
</dbReference>
<keyword evidence="5" id="KW-0997">Cell inner membrane</keyword>
<keyword evidence="4" id="KW-0488">Methylation</keyword>
<keyword evidence="6 11" id="KW-0812">Transmembrane</keyword>
<dbReference type="Proteomes" id="UP000199290">
    <property type="component" value="Unassembled WGS sequence"/>
</dbReference>
<comment type="similarity">
    <text evidence="9">Belongs to the GSP H family.</text>
</comment>
<accession>A0A1I6HZT7</accession>
<evidence type="ECO:0000256" key="2">
    <source>
        <dbReference type="ARBA" id="ARBA00021549"/>
    </source>
</evidence>
<dbReference type="InterPro" id="IPR045584">
    <property type="entry name" value="Pilin-like"/>
</dbReference>
<dbReference type="GO" id="GO:0015627">
    <property type="term" value="C:type II protein secretion system complex"/>
    <property type="evidence" value="ECO:0007669"/>
    <property type="project" value="InterPro"/>
</dbReference>
<dbReference type="InterPro" id="IPR012902">
    <property type="entry name" value="N_methyl_site"/>
</dbReference>
<evidence type="ECO:0000256" key="3">
    <source>
        <dbReference type="ARBA" id="ARBA00022475"/>
    </source>
</evidence>
<keyword evidence="3" id="KW-1003">Cell membrane</keyword>
<evidence type="ECO:0000313" key="13">
    <source>
        <dbReference type="EMBL" id="SFR59975.1"/>
    </source>
</evidence>
<feature type="domain" description="General secretion pathway GspH" evidence="12">
    <location>
        <begin position="53"/>
        <end position="147"/>
    </location>
</feature>
<sequence length="161" mass="17439">MFFKRKGASTKGIAGFTLIELVVALLLVTLIVGLISPLIINSIQRAEINSVGRDLLAAIRDTRAQALITNKEQRILFDPKQNSYSALTNHRTVSLPSSLNLKLVTAQSELGGQGTASIRFFPNGSSTGGRVVLEGPGKTWVIDVAWLTGQIVLRRGLNDRE</sequence>
<dbReference type="InterPro" id="IPR022346">
    <property type="entry name" value="T2SS_GspH"/>
</dbReference>
<evidence type="ECO:0000256" key="7">
    <source>
        <dbReference type="ARBA" id="ARBA00022989"/>
    </source>
</evidence>
<proteinExistence type="inferred from homology"/>
<dbReference type="GO" id="GO:0005886">
    <property type="term" value="C:plasma membrane"/>
    <property type="evidence" value="ECO:0007669"/>
    <property type="project" value="UniProtKB-SubCell"/>
</dbReference>
<evidence type="ECO:0000256" key="8">
    <source>
        <dbReference type="ARBA" id="ARBA00023136"/>
    </source>
</evidence>
<dbReference type="Pfam" id="PF12019">
    <property type="entry name" value="GspH"/>
    <property type="match status" value="1"/>
</dbReference>
<keyword evidence="8 11" id="KW-0472">Membrane</keyword>
<dbReference type="Gene3D" id="3.30.700.10">
    <property type="entry name" value="Glycoprotein, Type 4 Pilin"/>
    <property type="match status" value="1"/>
</dbReference>
<reference evidence="14" key="1">
    <citation type="submission" date="2016-10" db="EMBL/GenBank/DDBJ databases">
        <authorList>
            <person name="Varghese N."/>
            <person name="Submissions S."/>
        </authorList>
    </citation>
    <scope>NUCLEOTIDE SEQUENCE [LARGE SCALE GENOMIC DNA]</scope>
    <source>
        <strain evidence="14">CGMCC 1.6294</strain>
    </source>
</reference>
<gene>
    <name evidence="13" type="ORF">SAMN04488073_3248</name>
</gene>
<evidence type="ECO:0000256" key="4">
    <source>
        <dbReference type="ARBA" id="ARBA00022481"/>
    </source>
</evidence>
<organism evidence="13 14">
    <name type="scientific">Marinobacter gudaonensis</name>
    <dbReference type="NCBI Taxonomy" id="375760"/>
    <lineage>
        <taxon>Bacteria</taxon>
        <taxon>Pseudomonadati</taxon>
        <taxon>Pseudomonadota</taxon>
        <taxon>Gammaproteobacteria</taxon>
        <taxon>Pseudomonadales</taxon>
        <taxon>Marinobacteraceae</taxon>
        <taxon>Marinobacter</taxon>
    </lineage>
</organism>
<protein>
    <recommendedName>
        <fullName evidence="2">Type II secretion system protein H</fullName>
    </recommendedName>
    <alternativeName>
        <fullName evidence="10">General secretion pathway protein H</fullName>
    </alternativeName>
</protein>
<dbReference type="SUPFAM" id="SSF54523">
    <property type="entry name" value="Pili subunits"/>
    <property type="match status" value="1"/>
</dbReference>
<evidence type="ECO:0000256" key="10">
    <source>
        <dbReference type="ARBA" id="ARBA00030775"/>
    </source>
</evidence>
<comment type="subcellular location">
    <subcellularLocation>
        <location evidence="1">Cell inner membrane</location>
        <topology evidence="1">Single-pass membrane protein</topology>
    </subcellularLocation>
</comment>
<evidence type="ECO:0000256" key="6">
    <source>
        <dbReference type="ARBA" id="ARBA00022692"/>
    </source>
</evidence>
<keyword evidence="7 11" id="KW-1133">Transmembrane helix</keyword>
<evidence type="ECO:0000256" key="5">
    <source>
        <dbReference type="ARBA" id="ARBA00022519"/>
    </source>
</evidence>
<evidence type="ECO:0000313" key="14">
    <source>
        <dbReference type="Proteomes" id="UP000199290"/>
    </source>
</evidence>
<name>A0A1I6HZT7_9GAMM</name>
<feature type="transmembrane region" description="Helical" evidence="11">
    <location>
        <begin position="12"/>
        <end position="40"/>
    </location>
</feature>
<dbReference type="GO" id="GO:0015628">
    <property type="term" value="P:protein secretion by the type II secretion system"/>
    <property type="evidence" value="ECO:0007669"/>
    <property type="project" value="InterPro"/>
</dbReference>